<feature type="region of interest" description="Disordered" evidence="6">
    <location>
        <begin position="451"/>
        <end position="483"/>
    </location>
</feature>
<evidence type="ECO:0000256" key="6">
    <source>
        <dbReference type="SAM" id="MobiDB-lite"/>
    </source>
</evidence>
<keyword evidence="1" id="KW-0343">GTPase activation</keyword>
<organism evidence="8 9">
    <name type="scientific">Ascaris lumbricoides</name>
    <name type="common">Giant roundworm</name>
    <dbReference type="NCBI Taxonomy" id="6252"/>
    <lineage>
        <taxon>Eukaryota</taxon>
        <taxon>Metazoa</taxon>
        <taxon>Ecdysozoa</taxon>
        <taxon>Nematoda</taxon>
        <taxon>Chromadorea</taxon>
        <taxon>Rhabditida</taxon>
        <taxon>Spirurina</taxon>
        <taxon>Ascaridomorpha</taxon>
        <taxon>Ascaridoidea</taxon>
        <taxon>Ascarididae</taxon>
        <taxon>Ascaris</taxon>
    </lineage>
</organism>
<evidence type="ECO:0000259" key="7">
    <source>
        <dbReference type="PROSITE" id="PS50115"/>
    </source>
</evidence>
<keyword evidence="8" id="KW-1185">Reference proteome</keyword>
<dbReference type="PROSITE" id="PS50115">
    <property type="entry name" value="ARFGAP"/>
    <property type="match status" value="1"/>
</dbReference>
<dbReference type="FunFam" id="1.10.220.150:FF:000014">
    <property type="entry name" value="ADP-ribosylation factor GTPase-activating protein"/>
    <property type="match status" value="1"/>
</dbReference>
<name>A0A0M3I683_ASCLU</name>
<protein>
    <submittedName>
        <fullName evidence="9">Arf-GAP domain-containing protein</fullName>
    </submittedName>
</protein>
<dbReference type="SUPFAM" id="SSF57863">
    <property type="entry name" value="ArfGap/RecO-like zinc finger"/>
    <property type="match status" value="1"/>
</dbReference>
<proteinExistence type="predicted"/>
<dbReference type="GO" id="GO:0005096">
    <property type="term" value="F:GTPase activator activity"/>
    <property type="evidence" value="ECO:0007669"/>
    <property type="project" value="UniProtKB-KW"/>
</dbReference>
<feature type="compositionally biased region" description="Acidic residues" evidence="6">
    <location>
        <begin position="474"/>
        <end position="483"/>
    </location>
</feature>
<feature type="region of interest" description="Disordered" evidence="6">
    <location>
        <begin position="167"/>
        <end position="188"/>
    </location>
</feature>
<dbReference type="PANTHER" id="PTHR46395:SF1">
    <property type="entry name" value="ADP-RIBOSYLATION FACTOR GTPASE-ACTIVATING PROTEIN 1"/>
    <property type="match status" value="1"/>
</dbReference>
<dbReference type="InterPro" id="IPR001164">
    <property type="entry name" value="ArfGAP_dom"/>
</dbReference>
<evidence type="ECO:0000256" key="5">
    <source>
        <dbReference type="PROSITE-ProRule" id="PRU00288"/>
    </source>
</evidence>
<dbReference type="PRINTS" id="PR00405">
    <property type="entry name" value="REVINTRACTNG"/>
</dbReference>
<dbReference type="GO" id="GO:0030100">
    <property type="term" value="P:regulation of endocytosis"/>
    <property type="evidence" value="ECO:0007669"/>
    <property type="project" value="TreeGrafter"/>
</dbReference>
<dbReference type="CDD" id="cd08959">
    <property type="entry name" value="ArfGap_ArfGap1_like"/>
    <property type="match status" value="1"/>
</dbReference>
<feature type="domain" description="Arf-GAP" evidence="7">
    <location>
        <begin position="7"/>
        <end position="156"/>
    </location>
</feature>
<dbReference type="InterPro" id="IPR038508">
    <property type="entry name" value="ArfGAP_dom_sf"/>
</dbReference>
<dbReference type="GO" id="GO:0008270">
    <property type="term" value="F:zinc ion binding"/>
    <property type="evidence" value="ECO:0007669"/>
    <property type="project" value="UniProtKB-KW"/>
</dbReference>
<sequence>MASPRTRRVIKDLRVLSENNVSEVPRSTRFLLNRLGNFLFRPRGCSSVKPLQSCFECGASNPQWASVTYGIWLCLDCSGLHRGLGVHVSFVRSVTMDKWKESELNKMKVGGNKMAREFFESQPDFRPGWSLQEKYNSRAAALLRDKVLALSENREWSIETSTARNYTPRLLGGGMNSTSRNSSKNSASSLSAFYGGNTTTSAGGGYVQENDRYSDSDNRYQGFGNSAPLENNSQSDLLSGAMSSLSMGWNMLSKGASTAAVYAKDIGSQASAKASEIGGTVSGKMRDGTLLNSASIGSLAHKATEIGSRSWTGLSNFVKSPSLQGFSFPGNKRVLSDGHKFMGYCSQYEDLTTPQSPYGSSETFGQSAGAYQGYDSRSVTDGSFMESPHSEHINFTIDDDSSLKQPSAPAKTLSSTKKVSKSRVASTAMKKEVTPPLIDFDATSNDMVEARATKTKQASTVSVPAEKPKKKDWDDDAWDLLNQ</sequence>
<evidence type="ECO:0000256" key="1">
    <source>
        <dbReference type="ARBA" id="ARBA00022468"/>
    </source>
</evidence>
<accession>A0A0M3I683</accession>
<evidence type="ECO:0000313" key="9">
    <source>
        <dbReference type="WBParaSite" id="ALUE_0001252801-mRNA-1"/>
    </source>
</evidence>
<keyword evidence="2" id="KW-0479">Metal-binding</keyword>
<keyword evidence="3 5" id="KW-0863">Zinc-finger</keyword>
<keyword evidence="4" id="KW-0862">Zinc</keyword>
<dbReference type="WBParaSite" id="ALUE_0001252801-mRNA-1">
    <property type="protein sequence ID" value="ALUE_0001252801-mRNA-1"/>
    <property type="gene ID" value="ALUE_0001252801"/>
</dbReference>
<dbReference type="InterPro" id="IPR037278">
    <property type="entry name" value="ARFGAP/RecO"/>
</dbReference>
<evidence type="ECO:0000256" key="4">
    <source>
        <dbReference type="ARBA" id="ARBA00022833"/>
    </source>
</evidence>
<reference evidence="9" key="1">
    <citation type="submission" date="2017-02" db="UniProtKB">
        <authorList>
            <consortium name="WormBaseParasite"/>
        </authorList>
    </citation>
    <scope>IDENTIFICATION</scope>
</reference>
<feature type="compositionally biased region" description="Low complexity" evidence="6">
    <location>
        <begin position="176"/>
        <end position="188"/>
    </location>
</feature>
<dbReference type="Proteomes" id="UP000036681">
    <property type="component" value="Unplaced"/>
</dbReference>
<feature type="compositionally biased region" description="Low complexity" evidence="6">
    <location>
        <begin position="410"/>
        <end position="428"/>
    </location>
</feature>
<dbReference type="GO" id="GO:0000139">
    <property type="term" value="C:Golgi membrane"/>
    <property type="evidence" value="ECO:0007669"/>
    <property type="project" value="TreeGrafter"/>
</dbReference>
<dbReference type="Pfam" id="PF01412">
    <property type="entry name" value="ArfGap"/>
    <property type="match status" value="1"/>
</dbReference>
<evidence type="ECO:0000256" key="3">
    <source>
        <dbReference type="ARBA" id="ARBA00022771"/>
    </source>
</evidence>
<dbReference type="GO" id="GO:0032012">
    <property type="term" value="P:regulation of ARF protein signal transduction"/>
    <property type="evidence" value="ECO:0007669"/>
    <property type="project" value="TreeGrafter"/>
</dbReference>
<feature type="region of interest" description="Disordered" evidence="6">
    <location>
        <begin position="396"/>
        <end position="435"/>
    </location>
</feature>
<evidence type="ECO:0000256" key="2">
    <source>
        <dbReference type="ARBA" id="ARBA00022723"/>
    </source>
</evidence>
<dbReference type="Gene3D" id="1.10.220.150">
    <property type="entry name" value="Arf GTPase activating protein"/>
    <property type="match status" value="1"/>
</dbReference>
<evidence type="ECO:0000313" key="8">
    <source>
        <dbReference type="Proteomes" id="UP000036681"/>
    </source>
</evidence>
<dbReference type="PANTHER" id="PTHR46395">
    <property type="entry name" value="ADP-RIBOSYLATION FACTOR GTPASE-ACTIVATING PROTEIN 1"/>
    <property type="match status" value="1"/>
</dbReference>
<dbReference type="AlphaFoldDB" id="A0A0M3I683"/>
<dbReference type="SMART" id="SM00105">
    <property type="entry name" value="ArfGap"/>
    <property type="match status" value="1"/>
</dbReference>